<dbReference type="InterPro" id="IPR051435">
    <property type="entry name" value="RING_finger_E3_ubiq-ligases"/>
</dbReference>
<evidence type="ECO:0000256" key="2">
    <source>
        <dbReference type="ARBA" id="ARBA00022771"/>
    </source>
</evidence>
<dbReference type="AlphaFoldDB" id="A0A7J6TSE0"/>
<proteinExistence type="predicted"/>
<dbReference type="PROSITE" id="PS00518">
    <property type="entry name" value="ZF_RING_1"/>
    <property type="match status" value="1"/>
</dbReference>
<evidence type="ECO:0000256" key="1">
    <source>
        <dbReference type="ARBA" id="ARBA00022723"/>
    </source>
</evidence>
<dbReference type="Pfam" id="PF14634">
    <property type="entry name" value="zf-RING_5"/>
    <property type="match status" value="1"/>
</dbReference>
<dbReference type="GO" id="GO:0008270">
    <property type="term" value="F:zinc ion binding"/>
    <property type="evidence" value="ECO:0007669"/>
    <property type="project" value="UniProtKB-KW"/>
</dbReference>
<dbReference type="InterPro" id="IPR017907">
    <property type="entry name" value="Znf_RING_CS"/>
</dbReference>
<keyword evidence="2 4" id="KW-0863">Zinc-finger</keyword>
<dbReference type="SMART" id="SM00184">
    <property type="entry name" value="RING"/>
    <property type="match status" value="1"/>
</dbReference>
<dbReference type="PANTHER" id="PTHR22791:SF6">
    <property type="entry name" value="RING-TYPE DOMAIN-CONTAINING PROTEIN"/>
    <property type="match status" value="1"/>
</dbReference>
<sequence>MLTSYYLSSWGTRRRPSSSSSPWSCSCEICCEGFATINRRPMVLVNCGHTICEMCLDSLVAHSLEDPSNNNDNDIYDPDTGMTKLSPDASIRCPFCRERTEIAAVRPNYVLIQANQHQQQQQRRGRTRSPTTTTDDDVK</sequence>
<dbReference type="SUPFAM" id="SSF57850">
    <property type="entry name" value="RING/U-box"/>
    <property type="match status" value="1"/>
</dbReference>
<dbReference type="PROSITE" id="PS50089">
    <property type="entry name" value="ZF_RING_2"/>
    <property type="match status" value="1"/>
</dbReference>
<protein>
    <recommendedName>
        <fullName evidence="6">RING-type domain-containing protein</fullName>
    </recommendedName>
</protein>
<keyword evidence="3" id="KW-0862">Zinc</keyword>
<evidence type="ECO:0000256" key="4">
    <source>
        <dbReference type="PROSITE-ProRule" id="PRU00175"/>
    </source>
</evidence>
<evidence type="ECO:0000313" key="8">
    <source>
        <dbReference type="Proteomes" id="UP000553632"/>
    </source>
</evidence>
<feature type="non-terminal residue" evidence="7">
    <location>
        <position position="1"/>
    </location>
</feature>
<evidence type="ECO:0000313" key="7">
    <source>
        <dbReference type="EMBL" id="KAF4747330.1"/>
    </source>
</evidence>
<gene>
    <name evidence="7" type="ORF">FOZ63_025274</name>
</gene>
<evidence type="ECO:0000256" key="5">
    <source>
        <dbReference type="SAM" id="MobiDB-lite"/>
    </source>
</evidence>
<comment type="caution">
    <text evidence="7">The sequence shown here is derived from an EMBL/GenBank/DDBJ whole genome shotgun (WGS) entry which is preliminary data.</text>
</comment>
<accession>A0A7J6TSE0</accession>
<evidence type="ECO:0000256" key="3">
    <source>
        <dbReference type="ARBA" id="ARBA00022833"/>
    </source>
</evidence>
<evidence type="ECO:0000259" key="6">
    <source>
        <dbReference type="PROSITE" id="PS50089"/>
    </source>
</evidence>
<feature type="domain" description="RING-type" evidence="6">
    <location>
        <begin position="27"/>
        <end position="97"/>
    </location>
</feature>
<keyword evidence="1" id="KW-0479">Metal-binding</keyword>
<dbReference type="InterPro" id="IPR013083">
    <property type="entry name" value="Znf_RING/FYVE/PHD"/>
</dbReference>
<dbReference type="Proteomes" id="UP000553632">
    <property type="component" value="Unassembled WGS sequence"/>
</dbReference>
<reference evidence="7 8" key="1">
    <citation type="submission" date="2020-04" db="EMBL/GenBank/DDBJ databases">
        <title>Perkinsus olseni comparative genomics.</title>
        <authorList>
            <person name="Bogema D.R."/>
        </authorList>
    </citation>
    <scope>NUCLEOTIDE SEQUENCE [LARGE SCALE GENOMIC DNA]</scope>
    <source>
        <strain evidence="7 8">ATCC PRA-207</strain>
    </source>
</reference>
<dbReference type="GO" id="GO:0061630">
    <property type="term" value="F:ubiquitin protein ligase activity"/>
    <property type="evidence" value="ECO:0007669"/>
    <property type="project" value="TreeGrafter"/>
</dbReference>
<keyword evidence="8" id="KW-1185">Reference proteome</keyword>
<dbReference type="InterPro" id="IPR001841">
    <property type="entry name" value="Znf_RING"/>
</dbReference>
<feature type="compositionally biased region" description="Low complexity" evidence="5">
    <location>
        <begin position="114"/>
        <end position="133"/>
    </location>
</feature>
<dbReference type="PANTHER" id="PTHR22791">
    <property type="entry name" value="RING-TYPE DOMAIN-CONTAINING PROTEIN"/>
    <property type="match status" value="1"/>
</dbReference>
<organism evidence="7 8">
    <name type="scientific">Perkinsus olseni</name>
    <name type="common">Perkinsus atlanticus</name>
    <dbReference type="NCBI Taxonomy" id="32597"/>
    <lineage>
        <taxon>Eukaryota</taxon>
        <taxon>Sar</taxon>
        <taxon>Alveolata</taxon>
        <taxon>Perkinsozoa</taxon>
        <taxon>Perkinsea</taxon>
        <taxon>Perkinsida</taxon>
        <taxon>Perkinsidae</taxon>
        <taxon>Perkinsus</taxon>
    </lineage>
</organism>
<feature type="region of interest" description="Disordered" evidence="5">
    <location>
        <begin position="114"/>
        <end position="139"/>
    </location>
</feature>
<name>A0A7J6TSE0_PEROL</name>
<dbReference type="Gene3D" id="3.30.40.10">
    <property type="entry name" value="Zinc/RING finger domain, C3HC4 (zinc finger)"/>
    <property type="match status" value="1"/>
</dbReference>
<dbReference type="EMBL" id="JABANO010009167">
    <property type="protein sequence ID" value="KAF4747330.1"/>
    <property type="molecule type" value="Genomic_DNA"/>
</dbReference>
<dbReference type="GO" id="GO:0016567">
    <property type="term" value="P:protein ubiquitination"/>
    <property type="evidence" value="ECO:0007669"/>
    <property type="project" value="TreeGrafter"/>
</dbReference>